<evidence type="ECO:0000313" key="3">
    <source>
        <dbReference type="Proteomes" id="UP000295793"/>
    </source>
</evidence>
<proteinExistence type="predicted"/>
<dbReference type="SUPFAM" id="SSF54523">
    <property type="entry name" value="Pili subunits"/>
    <property type="match status" value="1"/>
</dbReference>
<dbReference type="Pfam" id="PF07963">
    <property type="entry name" value="N_methyl"/>
    <property type="match status" value="1"/>
</dbReference>
<keyword evidence="1" id="KW-0812">Transmembrane</keyword>
<keyword evidence="1" id="KW-1133">Transmembrane helix</keyword>
<protein>
    <submittedName>
        <fullName evidence="2">Type IV pilus assembly protein PilE</fullName>
    </submittedName>
</protein>
<dbReference type="PANTHER" id="PTHR30093">
    <property type="entry name" value="GENERAL SECRETION PATHWAY PROTEIN G"/>
    <property type="match status" value="1"/>
</dbReference>
<dbReference type="NCBIfam" id="TIGR02532">
    <property type="entry name" value="IV_pilin_GFxxxE"/>
    <property type="match status" value="1"/>
</dbReference>
<dbReference type="InterPro" id="IPR045584">
    <property type="entry name" value="Pilin-like"/>
</dbReference>
<dbReference type="GO" id="GO:0043683">
    <property type="term" value="P:type IV pilus assembly"/>
    <property type="evidence" value="ECO:0007669"/>
    <property type="project" value="InterPro"/>
</dbReference>
<name>A0A4R3HTE8_9GAMM</name>
<dbReference type="PANTHER" id="PTHR30093:SF47">
    <property type="entry name" value="TYPE IV PILUS NON-CORE MINOR PILIN PILE"/>
    <property type="match status" value="1"/>
</dbReference>
<dbReference type="PROSITE" id="PS00409">
    <property type="entry name" value="PROKAR_NTER_METHYL"/>
    <property type="match status" value="1"/>
</dbReference>
<dbReference type="OrthoDB" id="5296638at2"/>
<dbReference type="InterPro" id="IPR012902">
    <property type="entry name" value="N_methyl_site"/>
</dbReference>
<gene>
    <name evidence="2" type="ORF">BCF53_12420</name>
</gene>
<reference evidence="2 3" key="1">
    <citation type="submission" date="2019-03" db="EMBL/GenBank/DDBJ databases">
        <title>Genomic Encyclopedia of Archaeal and Bacterial Type Strains, Phase II (KMG-II): from individual species to whole genera.</title>
        <authorList>
            <person name="Goeker M."/>
        </authorList>
    </citation>
    <scope>NUCLEOTIDE SEQUENCE [LARGE SCALE GENOMIC DNA]</scope>
    <source>
        <strain evidence="2 3">DSM 15388</strain>
    </source>
</reference>
<dbReference type="EMBL" id="SLZR01000024">
    <property type="protein sequence ID" value="TCS36437.1"/>
    <property type="molecule type" value="Genomic_DNA"/>
</dbReference>
<feature type="transmembrane region" description="Helical" evidence="1">
    <location>
        <begin position="6"/>
        <end position="31"/>
    </location>
</feature>
<dbReference type="RefSeq" id="WP_132703807.1">
    <property type="nucleotide sequence ID" value="NZ_SLZR01000024.1"/>
</dbReference>
<accession>A0A4R3HTE8</accession>
<sequence>MKKLGSGFTLVEVVIVIAILGILAATAIPAYTNHVRKAHRADAKGALIAFAQNMERMYSINNSYCDLADTGETAVTDCGTSTPDAGTPVNFSDQVPLEGGTAIYTLAIESTNLSSSFFTVSATPVTGGYMDGDTCGTFTYSSTGAKGDDDGGSCW</sequence>
<dbReference type="Proteomes" id="UP000295793">
    <property type="component" value="Unassembled WGS sequence"/>
</dbReference>
<evidence type="ECO:0000256" key="1">
    <source>
        <dbReference type="SAM" id="Phobius"/>
    </source>
</evidence>
<dbReference type="InterPro" id="IPR031982">
    <property type="entry name" value="PilE-like"/>
</dbReference>
<keyword evidence="1" id="KW-0472">Membrane</keyword>
<dbReference type="AlphaFoldDB" id="A0A4R3HTE8"/>
<evidence type="ECO:0000313" key="2">
    <source>
        <dbReference type="EMBL" id="TCS36437.1"/>
    </source>
</evidence>
<organism evidence="2 3">
    <name type="scientific">Reinekea marinisedimentorum</name>
    <dbReference type="NCBI Taxonomy" id="230495"/>
    <lineage>
        <taxon>Bacteria</taxon>
        <taxon>Pseudomonadati</taxon>
        <taxon>Pseudomonadota</taxon>
        <taxon>Gammaproteobacteria</taxon>
        <taxon>Oceanospirillales</taxon>
        <taxon>Saccharospirillaceae</taxon>
        <taxon>Reinekea</taxon>
    </lineage>
</organism>
<dbReference type="Gene3D" id="3.30.700.10">
    <property type="entry name" value="Glycoprotein, Type 4 Pilin"/>
    <property type="match status" value="1"/>
</dbReference>
<dbReference type="Pfam" id="PF16732">
    <property type="entry name" value="ComP_DUS"/>
    <property type="match status" value="1"/>
</dbReference>
<comment type="caution">
    <text evidence="2">The sequence shown here is derived from an EMBL/GenBank/DDBJ whole genome shotgun (WGS) entry which is preliminary data.</text>
</comment>
<keyword evidence="3" id="KW-1185">Reference proteome</keyword>